<proteinExistence type="predicted"/>
<keyword evidence="4" id="KW-0732">Signal</keyword>
<keyword evidence="9" id="KW-0575">Peroxidase</keyword>
<dbReference type="Gene3D" id="1.10.760.10">
    <property type="entry name" value="Cytochrome c-like domain"/>
    <property type="match status" value="3"/>
</dbReference>
<protein>
    <submittedName>
        <fullName evidence="9">Cytochrome-c peroxidase</fullName>
    </submittedName>
</protein>
<evidence type="ECO:0000256" key="3">
    <source>
        <dbReference type="ARBA" id="ARBA00022723"/>
    </source>
</evidence>
<accession>A0ABW0PMJ1</accession>
<feature type="domain" description="Cytochrome c" evidence="8">
    <location>
        <begin position="79"/>
        <end position="177"/>
    </location>
</feature>
<dbReference type="InterPro" id="IPR009056">
    <property type="entry name" value="Cyt_c-like_dom"/>
</dbReference>
<dbReference type="Pfam" id="PF03150">
    <property type="entry name" value="CCP_MauG"/>
    <property type="match status" value="2"/>
</dbReference>
<name>A0ABW0PMJ1_9BURK</name>
<dbReference type="InterPro" id="IPR036909">
    <property type="entry name" value="Cyt_c-like_dom_sf"/>
</dbReference>
<keyword evidence="5" id="KW-0560">Oxidoreductase</keyword>
<dbReference type="RefSeq" id="WP_379723976.1">
    <property type="nucleotide sequence ID" value="NZ_JBHSMS010000057.1"/>
</dbReference>
<dbReference type="InterPro" id="IPR004852">
    <property type="entry name" value="Di-haem_cyt_c_peroxidsae"/>
</dbReference>
<evidence type="ECO:0000259" key="8">
    <source>
        <dbReference type="PROSITE" id="PS51007"/>
    </source>
</evidence>
<sequence length="688" mass="75080">MLVTNFHRLSRTALPFLLLHAKNLNRKLQVCCALSVSILFLHDNFSYAQDSGVSMSLKTVPVPGPSPAMLSEFVKDKKAAIQLGKALFWDTRVGSDNKTSCATCHFSAGVDNRSKNQLDPGALRRFPRLAPNSPYPDSGFQLGGGPNYQLRIEDFPFTRHINEADANGAGSKIADVNEVASSQGVFTANFRGISGKTENGPDECDVIIDHHDGFSINNINTRRVEPRNTPSVINAVFNFRNFWDGRANNVFNGGDPFGLRNTAPLIWKREAGLLRQVKVALPSSSLASQGSGPPLSGTEMSCTGRAFVKLGQKLLHQKILTDQTISASDSVLGQYAAGKPIYRAMIAKAFHADYWQSPSIIRFTRNNAKRIGSMDLDKPRPFDNFIDTNASQMEANFSLFFSLAVQLYQSTLIADDSPFDRYAEGKGTLSDQAIDGLKIFRGKGQCINCHGGAEMTNASFRNVISQRLEKMTMSDGSVKTYDNGFYNIGVRPTSDDIGIGGVDPFGNPLSETLLFAISAENSSLLGNNFDPSKYERPGVDKVSVNGAFKTPGLRNVELTGPYFHNGGKATLMQVVDFYNRGGDFAQENRDNLAPDIRPLNLSEQEKESLVAFLVSLTDERVRYERAPFDHPSLCLPHGHPGDTKVVTNSGNGNATDINPLKCLKAVGASGSSRKITPFLGYGVPPKQR</sequence>
<gene>
    <name evidence="9" type="ORF">ACFPOU_17355</name>
</gene>
<reference evidence="10" key="1">
    <citation type="journal article" date="2019" name="Int. J. Syst. Evol. Microbiol.">
        <title>The Global Catalogue of Microorganisms (GCM) 10K type strain sequencing project: providing services to taxonomists for standard genome sequencing and annotation.</title>
        <authorList>
            <consortium name="The Broad Institute Genomics Platform"/>
            <consortium name="The Broad Institute Genome Sequencing Center for Infectious Disease"/>
            <person name="Wu L."/>
            <person name="Ma J."/>
        </authorList>
    </citation>
    <scope>NUCLEOTIDE SEQUENCE [LARGE SCALE GENOMIC DNA]</scope>
    <source>
        <strain evidence="10">CCUG 38813</strain>
    </source>
</reference>
<dbReference type="Proteomes" id="UP001596031">
    <property type="component" value="Unassembled WGS sequence"/>
</dbReference>
<dbReference type="InterPro" id="IPR051395">
    <property type="entry name" value="Cytochrome_c_Peroxidase/MauG"/>
</dbReference>
<dbReference type="PANTHER" id="PTHR30600:SF10">
    <property type="entry name" value="BLL6722 PROTEIN"/>
    <property type="match status" value="1"/>
</dbReference>
<comment type="subcellular location">
    <subcellularLocation>
        <location evidence="1">Cell envelope</location>
    </subcellularLocation>
</comment>
<feature type="domain" description="Cytochrome c" evidence="8">
    <location>
        <begin position="431"/>
        <end position="617"/>
    </location>
</feature>
<dbReference type="PROSITE" id="PS51007">
    <property type="entry name" value="CYTC"/>
    <property type="match status" value="2"/>
</dbReference>
<evidence type="ECO:0000313" key="10">
    <source>
        <dbReference type="Proteomes" id="UP001596031"/>
    </source>
</evidence>
<keyword evidence="3 7" id="KW-0479">Metal-binding</keyword>
<evidence type="ECO:0000256" key="6">
    <source>
        <dbReference type="ARBA" id="ARBA00023004"/>
    </source>
</evidence>
<evidence type="ECO:0000256" key="5">
    <source>
        <dbReference type="ARBA" id="ARBA00023002"/>
    </source>
</evidence>
<dbReference type="GO" id="GO:0004601">
    <property type="term" value="F:peroxidase activity"/>
    <property type="evidence" value="ECO:0007669"/>
    <property type="project" value="UniProtKB-KW"/>
</dbReference>
<keyword evidence="2 7" id="KW-0349">Heme</keyword>
<keyword evidence="10" id="KW-1185">Reference proteome</keyword>
<evidence type="ECO:0000256" key="4">
    <source>
        <dbReference type="ARBA" id="ARBA00022729"/>
    </source>
</evidence>
<evidence type="ECO:0000256" key="7">
    <source>
        <dbReference type="PROSITE-ProRule" id="PRU00433"/>
    </source>
</evidence>
<dbReference type="PANTHER" id="PTHR30600">
    <property type="entry name" value="CYTOCHROME C PEROXIDASE-RELATED"/>
    <property type="match status" value="1"/>
</dbReference>
<evidence type="ECO:0000256" key="2">
    <source>
        <dbReference type="ARBA" id="ARBA00022617"/>
    </source>
</evidence>
<dbReference type="SUPFAM" id="SSF46626">
    <property type="entry name" value="Cytochrome c"/>
    <property type="match status" value="2"/>
</dbReference>
<evidence type="ECO:0000313" key="9">
    <source>
        <dbReference type="EMBL" id="MFC5512872.1"/>
    </source>
</evidence>
<keyword evidence="6 7" id="KW-0408">Iron</keyword>
<comment type="caution">
    <text evidence="9">The sequence shown here is derived from an EMBL/GenBank/DDBJ whole genome shotgun (WGS) entry which is preliminary data.</text>
</comment>
<evidence type="ECO:0000256" key="1">
    <source>
        <dbReference type="ARBA" id="ARBA00004196"/>
    </source>
</evidence>
<organism evidence="9 10">
    <name type="scientific">Massilia jejuensis</name>
    <dbReference type="NCBI Taxonomy" id="648894"/>
    <lineage>
        <taxon>Bacteria</taxon>
        <taxon>Pseudomonadati</taxon>
        <taxon>Pseudomonadota</taxon>
        <taxon>Betaproteobacteria</taxon>
        <taxon>Burkholderiales</taxon>
        <taxon>Oxalobacteraceae</taxon>
        <taxon>Telluria group</taxon>
        <taxon>Massilia</taxon>
    </lineage>
</organism>
<dbReference type="EMBL" id="JBHSMS010000057">
    <property type="protein sequence ID" value="MFC5512872.1"/>
    <property type="molecule type" value="Genomic_DNA"/>
</dbReference>